<keyword evidence="4" id="KW-1185">Reference proteome</keyword>
<evidence type="ECO:0000256" key="2">
    <source>
        <dbReference type="SAM" id="SignalP"/>
    </source>
</evidence>
<accession>A0A0M4QNV4</accession>
<dbReference type="PATRIC" id="fig|656366.3.peg.868"/>
<evidence type="ECO:0000313" key="4">
    <source>
        <dbReference type="Proteomes" id="UP000062833"/>
    </source>
</evidence>
<dbReference type="RefSeq" id="WP_231687177.1">
    <property type="nucleotide sequence ID" value="NZ_CP012677.1"/>
</dbReference>
<name>A0A0M4QNV4_9MICC</name>
<feature type="region of interest" description="Disordered" evidence="1">
    <location>
        <begin position="268"/>
        <end position="308"/>
    </location>
</feature>
<reference evidence="4" key="1">
    <citation type="submission" date="2015-09" db="EMBL/GenBank/DDBJ databases">
        <title>Complete genome of Arthrobacter alpinus strain R3.8.</title>
        <authorList>
            <person name="See-Too W.S."/>
            <person name="Chan K.G."/>
        </authorList>
    </citation>
    <scope>NUCLEOTIDE SEQUENCE [LARGE SCALE GENOMIC DNA]</scope>
    <source>
        <strain evidence="4">R3.8</strain>
    </source>
</reference>
<evidence type="ECO:0008006" key="5">
    <source>
        <dbReference type="Google" id="ProtNLM"/>
    </source>
</evidence>
<evidence type="ECO:0000256" key="1">
    <source>
        <dbReference type="SAM" id="MobiDB-lite"/>
    </source>
</evidence>
<keyword evidence="2" id="KW-0732">Signal</keyword>
<sequence>MTTLSRSDLRAMAAAVAAGLVMVCGVYASPANADDSPPQGFPSWSDVQGAKGNAAATQAQVSKINGLLDGLEDQAGVLGGAAVAAGARYALTERQLEVVSSRVDVLSAQAERASKVGDKYRQEAIAVAVQSYKSGGTDLGVFASISALSSQETLDGLGLLHIVGSQAAAKQINAQNAESVALALTKSVQAAQSERSKLANEAKFQLDAAVQARTAVTEQLASKEKQSSTLVAQLASLNNTTAEVENQYRQGQTALAAYNVAQAAKEKAAADEAARRKAEQEAGANTPPNPGPPTNPNPGAGTPPPEVVLPVIPGGAVNDPGGAQAYAAGRMGAFGWDQGQFSCLVQLWNRESNWLTTATNPYSGAYGIAQSLPPGKYASAGNDWLTNYRTQIEWGLGYIKNRYGSPCGAWAHSEAVGWY</sequence>
<feature type="signal peptide" evidence="2">
    <location>
        <begin position="1"/>
        <end position="33"/>
    </location>
</feature>
<dbReference type="KEGG" id="aaq:AOC05_03980"/>
<dbReference type="EMBL" id="CP012677">
    <property type="protein sequence ID" value="ALE91691.1"/>
    <property type="molecule type" value="Genomic_DNA"/>
</dbReference>
<feature type="compositionally biased region" description="Pro residues" evidence="1">
    <location>
        <begin position="287"/>
        <end position="307"/>
    </location>
</feature>
<proteinExistence type="predicted"/>
<dbReference type="InterPro" id="IPR023346">
    <property type="entry name" value="Lysozyme-like_dom_sf"/>
</dbReference>
<feature type="chain" id="PRO_5005800622" description="Transglycosylase" evidence="2">
    <location>
        <begin position="34"/>
        <end position="419"/>
    </location>
</feature>
<organism evidence="3 4">
    <name type="scientific">Arthrobacter alpinus</name>
    <dbReference type="NCBI Taxonomy" id="656366"/>
    <lineage>
        <taxon>Bacteria</taxon>
        <taxon>Bacillati</taxon>
        <taxon>Actinomycetota</taxon>
        <taxon>Actinomycetes</taxon>
        <taxon>Micrococcales</taxon>
        <taxon>Micrococcaceae</taxon>
        <taxon>Arthrobacter</taxon>
    </lineage>
</organism>
<gene>
    <name evidence="3" type="ORF">AOC05_03980</name>
</gene>
<dbReference type="AlphaFoldDB" id="A0A0M4QNV4"/>
<dbReference type="SUPFAM" id="SSF53955">
    <property type="entry name" value="Lysozyme-like"/>
    <property type="match status" value="1"/>
</dbReference>
<protein>
    <recommendedName>
        <fullName evidence="5">Transglycosylase</fullName>
    </recommendedName>
</protein>
<feature type="compositionally biased region" description="Basic and acidic residues" evidence="1">
    <location>
        <begin position="268"/>
        <end position="280"/>
    </location>
</feature>
<evidence type="ECO:0000313" key="3">
    <source>
        <dbReference type="EMBL" id="ALE91691.1"/>
    </source>
</evidence>
<dbReference type="Proteomes" id="UP000062833">
    <property type="component" value="Chromosome"/>
</dbReference>